<feature type="signal peptide" evidence="1">
    <location>
        <begin position="1"/>
        <end position="20"/>
    </location>
</feature>
<dbReference type="EMBL" id="UYJE01006032">
    <property type="protein sequence ID" value="VDI42547.1"/>
    <property type="molecule type" value="Genomic_DNA"/>
</dbReference>
<accession>A0A8B6EZW0</accession>
<organism evidence="2 3">
    <name type="scientific">Mytilus galloprovincialis</name>
    <name type="common">Mediterranean mussel</name>
    <dbReference type="NCBI Taxonomy" id="29158"/>
    <lineage>
        <taxon>Eukaryota</taxon>
        <taxon>Metazoa</taxon>
        <taxon>Spiralia</taxon>
        <taxon>Lophotrochozoa</taxon>
        <taxon>Mollusca</taxon>
        <taxon>Bivalvia</taxon>
        <taxon>Autobranchia</taxon>
        <taxon>Pteriomorphia</taxon>
        <taxon>Mytilida</taxon>
        <taxon>Mytiloidea</taxon>
        <taxon>Mytilidae</taxon>
        <taxon>Mytilinae</taxon>
        <taxon>Mytilus</taxon>
    </lineage>
</organism>
<name>A0A8B6EZW0_MYTGA</name>
<protein>
    <submittedName>
        <fullName evidence="2">Uncharacterized protein</fullName>
    </submittedName>
</protein>
<reference evidence="2" key="1">
    <citation type="submission" date="2018-11" db="EMBL/GenBank/DDBJ databases">
        <authorList>
            <person name="Alioto T."/>
            <person name="Alioto T."/>
        </authorList>
    </citation>
    <scope>NUCLEOTIDE SEQUENCE</scope>
</reference>
<comment type="caution">
    <text evidence="2">The sequence shown here is derived from an EMBL/GenBank/DDBJ whole genome shotgun (WGS) entry which is preliminary data.</text>
</comment>
<keyword evidence="1" id="KW-0732">Signal</keyword>
<gene>
    <name evidence="2" type="ORF">MGAL_10B033702</name>
</gene>
<keyword evidence="3" id="KW-1185">Reference proteome</keyword>
<dbReference type="Proteomes" id="UP000596742">
    <property type="component" value="Unassembled WGS sequence"/>
</dbReference>
<evidence type="ECO:0000256" key="1">
    <source>
        <dbReference type="SAM" id="SignalP"/>
    </source>
</evidence>
<proteinExistence type="predicted"/>
<sequence>MNSSLIQVLFMFMLFLHIQSSVPGVRCPPYSEYDSTEAKCVCQEGYHWVDAAQTCDPDVITCCNQDISGKEFSNPNDLDLPIPCLGKKKKERREIPEGQSKG</sequence>
<feature type="chain" id="PRO_5032650033" evidence="1">
    <location>
        <begin position="21"/>
        <end position="102"/>
    </location>
</feature>
<evidence type="ECO:0000313" key="2">
    <source>
        <dbReference type="EMBL" id="VDI42547.1"/>
    </source>
</evidence>
<evidence type="ECO:0000313" key="3">
    <source>
        <dbReference type="Proteomes" id="UP000596742"/>
    </source>
</evidence>
<dbReference type="AlphaFoldDB" id="A0A8B6EZW0"/>